<sequence>MSSTYIAGVSTYFGIYFGSPLFIFGIVGNLTNLRLLFPTRSNSTSFLLFVSSLFNLLALLIGLLPRVLTVGYGIDGSSTILSWCHSRIMLSYTGILISLTCICFASLDRYFVSCRSATWRNRSKLITTKISIFIAILVIIGINVPYLVFYTITVTKNTAKCVLNNPNLTLYSGYVVRPILFCLMPGTILSIVGWLTYRNITSITGIQQRGTFQRNLTSMILLQIIVVIIPIIPFAVSNVYQLITASVIKSSFRAAVEQQVQDMTSIVFYGNNASNFYVYLISSSSYRRDFLQFIQFWHNEDHWNNRVTPATREQNELKETSARAQLQKSNYKINLENII</sequence>
<keyword evidence="4" id="KW-0297">G-protein coupled receptor</keyword>
<dbReference type="EMBL" id="CAJNOG010001927">
    <property type="protein sequence ID" value="CAF1480192.1"/>
    <property type="molecule type" value="Genomic_DNA"/>
</dbReference>
<comment type="caution">
    <text evidence="10">The sequence shown here is derived from an EMBL/GenBank/DDBJ whole genome shotgun (WGS) entry which is preliminary data.</text>
</comment>
<feature type="transmembrane region" description="Helical" evidence="8">
    <location>
        <begin position="216"/>
        <end position="236"/>
    </location>
</feature>
<name>A0A815RTT5_9BILA</name>
<dbReference type="PROSITE" id="PS50262">
    <property type="entry name" value="G_PROTEIN_RECEP_F1_2"/>
    <property type="match status" value="1"/>
</dbReference>
<organism evidence="10 12">
    <name type="scientific">Adineta steineri</name>
    <dbReference type="NCBI Taxonomy" id="433720"/>
    <lineage>
        <taxon>Eukaryota</taxon>
        <taxon>Metazoa</taxon>
        <taxon>Spiralia</taxon>
        <taxon>Gnathifera</taxon>
        <taxon>Rotifera</taxon>
        <taxon>Eurotatoria</taxon>
        <taxon>Bdelloidea</taxon>
        <taxon>Adinetida</taxon>
        <taxon>Adinetidae</taxon>
        <taxon>Adineta</taxon>
    </lineage>
</organism>
<dbReference type="AlphaFoldDB" id="A0A815RTT5"/>
<accession>A0A815RTT5</accession>
<keyword evidence="7" id="KW-0807">Transducer</keyword>
<evidence type="ECO:0000256" key="7">
    <source>
        <dbReference type="ARBA" id="ARBA00023224"/>
    </source>
</evidence>
<dbReference type="GO" id="GO:0005886">
    <property type="term" value="C:plasma membrane"/>
    <property type="evidence" value="ECO:0007669"/>
    <property type="project" value="TreeGrafter"/>
</dbReference>
<keyword evidence="2 8" id="KW-0812">Transmembrane</keyword>
<dbReference type="Proteomes" id="UP000663845">
    <property type="component" value="Unassembled WGS sequence"/>
</dbReference>
<dbReference type="InterPro" id="IPR000276">
    <property type="entry name" value="GPCR_Rhodpsn"/>
</dbReference>
<keyword evidence="3 8" id="KW-1133">Transmembrane helix</keyword>
<evidence type="ECO:0000256" key="1">
    <source>
        <dbReference type="ARBA" id="ARBA00004141"/>
    </source>
</evidence>
<evidence type="ECO:0000256" key="6">
    <source>
        <dbReference type="ARBA" id="ARBA00023170"/>
    </source>
</evidence>
<evidence type="ECO:0000313" key="10">
    <source>
        <dbReference type="EMBL" id="CAF1480192.1"/>
    </source>
</evidence>
<dbReference type="PANTHER" id="PTHR24243:SF230">
    <property type="entry name" value="G-PROTEIN COUPLED RECEPTORS FAMILY 1 PROFILE DOMAIN-CONTAINING PROTEIN"/>
    <property type="match status" value="1"/>
</dbReference>
<evidence type="ECO:0000256" key="2">
    <source>
        <dbReference type="ARBA" id="ARBA00022692"/>
    </source>
</evidence>
<dbReference type="Pfam" id="PF00001">
    <property type="entry name" value="7tm_1"/>
    <property type="match status" value="1"/>
</dbReference>
<reference evidence="10" key="1">
    <citation type="submission" date="2021-02" db="EMBL/GenBank/DDBJ databases">
        <authorList>
            <person name="Nowell W R."/>
        </authorList>
    </citation>
    <scope>NUCLEOTIDE SEQUENCE</scope>
</reference>
<dbReference type="PANTHER" id="PTHR24243">
    <property type="entry name" value="G-PROTEIN COUPLED RECEPTOR"/>
    <property type="match status" value="1"/>
</dbReference>
<feature type="domain" description="G-protein coupled receptors family 1 profile" evidence="9">
    <location>
        <begin position="18"/>
        <end position="279"/>
    </location>
</feature>
<evidence type="ECO:0000256" key="4">
    <source>
        <dbReference type="ARBA" id="ARBA00023040"/>
    </source>
</evidence>
<dbReference type="InterPro" id="IPR017452">
    <property type="entry name" value="GPCR_Rhodpsn_7TM"/>
</dbReference>
<evidence type="ECO:0000313" key="11">
    <source>
        <dbReference type="EMBL" id="CAF3836868.1"/>
    </source>
</evidence>
<feature type="transmembrane region" description="Helical" evidence="8">
    <location>
        <begin position="88"/>
        <end position="111"/>
    </location>
</feature>
<keyword evidence="5 8" id="KW-0472">Membrane</keyword>
<evidence type="ECO:0000256" key="5">
    <source>
        <dbReference type="ARBA" id="ARBA00023136"/>
    </source>
</evidence>
<protein>
    <recommendedName>
        <fullName evidence="9">G-protein coupled receptors family 1 profile domain-containing protein</fullName>
    </recommendedName>
</protein>
<dbReference type="Gene3D" id="1.20.1070.10">
    <property type="entry name" value="Rhodopsin 7-helix transmembrane proteins"/>
    <property type="match status" value="1"/>
</dbReference>
<proteinExistence type="predicted"/>
<evidence type="ECO:0000256" key="3">
    <source>
        <dbReference type="ARBA" id="ARBA00022989"/>
    </source>
</evidence>
<dbReference type="GO" id="GO:0004930">
    <property type="term" value="F:G protein-coupled receptor activity"/>
    <property type="evidence" value="ECO:0007669"/>
    <property type="project" value="UniProtKB-KW"/>
</dbReference>
<evidence type="ECO:0000313" key="12">
    <source>
        <dbReference type="Proteomes" id="UP000663845"/>
    </source>
</evidence>
<dbReference type="Proteomes" id="UP000663844">
    <property type="component" value="Unassembled WGS sequence"/>
</dbReference>
<comment type="subcellular location">
    <subcellularLocation>
        <location evidence="1">Membrane</location>
        <topology evidence="1">Multi-pass membrane protein</topology>
    </subcellularLocation>
</comment>
<dbReference type="SUPFAM" id="SSF81321">
    <property type="entry name" value="Family A G protein-coupled receptor-like"/>
    <property type="match status" value="1"/>
</dbReference>
<gene>
    <name evidence="10" type="ORF">JYZ213_LOCUS42327</name>
    <name evidence="11" type="ORF">OXD698_LOCUS20420</name>
</gene>
<feature type="transmembrane region" description="Helical" evidence="8">
    <location>
        <begin position="174"/>
        <end position="195"/>
    </location>
</feature>
<feature type="transmembrane region" description="Helical" evidence="8">
    <location>
        <begin position="45"/>
        <end position="68"/>
    </location>
</feature>
<feature type="transmembrane region" description="Helical" evidence="8">
    <location>
        <begin position="132"/>
        <end position="154"/>
    </location>
</feature>
<dbReference type="EMBL" id="CAJOAZ010001618">
    <property type="protein sequence ID" value="CAF3836868.1"/>
    <property type="molecule type" value="Genomic_DNA"/>
</dbReference>
<keyword evidence="6" id="KW-0675">Receptor</keyword>
<evidence type="ECO:0000259" key="9">
    <source>
        <dbReference type="PROSITE" id="PS50262"/>
    </source>
</evidence>
<feature type="transmembrane region" description="Helical" evidence="8">
    <location>
        <begin position="12"/>
        <end position="33"/>
    </location>
</feature>
<evidence type="ECO:0000256" key="8">
    <source>
        <dbReference type="SAM" id="Phobius"/>
    </source>
</evidence>